<comment type="caution">
    <text evidence="12">The sequence shown here is derived from an EMBL/GenBank/DDBJ whole genome shotgun (WGS) entry which is preliminary data.</text>
</comment>
<comment type="function">
    <text evidence="10">Endonuclease that specifically degrades the RNA of RNA-DNA hybrids.</text>
</comment>
<dbReference type="Proteomes" id="UP000186594">
    <property type="component" value="Unassembled WGS sequence"/>
</dbReference>
<dbReference type="SUPFAM" id="SSF53098">
    <property type="entry name" value="Ribonuclease H-like"/>
    <property type="match status" value="1"/>
</dbReference>
<feature type="domain" description="RNase H type-1" evidence="11">
    <location>
        <begin position="87"/>
        <end position="235"/>
    </location>
</feature>
<evidence type="ECO:0000256" key="3">
    <source>
        <dbReference type="ARBA" id="ARBA00005300"/>
    </source>
</evidence>
<dbReference type="InterPro" id="IPR037056">
    <property type="entry name" value="RNase_H1_N_sf"/>
</dbReference>
<dbReference type="InterPro" id="IPR009027">
    <property type="entry name" value="Ribosomal_bL9/RNase_H1_N"/>
</dbReference>
<dbReference type="STRING" id="1198029.A0A1U7LRF6"/>
<dbReference type="PIRSF" id="PIRSF036852">
    <property type="entry name" value="Ribonuclease_H1_euk"/>
    <property type="match status" value="1"/>
</dbReference>
<dbReference type="EMBL" id="LXFE01000491">
    <property type="protein sequence ID" value="OLL25132.1"/>
    <property type="molecule type" value="Genomic_DNA"/>
</dbReference>
<evidence type="ECO:0000256" key="4">
    <source>
        <dbReference type="ARBA" id="ARBA00012180"/>
    </source>
</evidence>
<comment type="catalytic activity">
    <reaction evidence="1 10">
        <text>Endonucleolytic cleavage to 5'-phosphomonoester.</text>
        <dbReference type="EC" id="3.1.26.4"/>
    </reaction>
</comment>
<dbReference type="Gene3D" id="3.30.420.10">
    <property type="entry name" value="Ribonuclease H-like superfamily/Ribonuclease H"/>
    <property type="match status" value="1"/>
</dbReference>
<dbReference type="InterPro" id="IPR002156">
    <property type="entry name" value="RNaseH_domain"/>
</dbReference>
<dbReference type="AlphaFoldDB" id="A0A1U7LRF6"/>
<keyword evidence="7 10" id="KW-0255">Endonuclease</keyword>
<evidence type="ECO:0000259" key="11">
    <source>
        <dbReference type="PROSITE" id="PS50879"/>
    </source>
</evidence>
<name>A0A1U7LRF6_NEOID</name>
<evidence type="ECO:0000256" key="6">
    <source>
        <dbReference type="ARBA" id="ARBA00022723"/>
    </source>
</evidence>
<dbReference type="GO" id="GO:0000287">
    <property type="term" value="F:magnesium ion binding"/>
    <property type="evidence" value="ECO:0007669"/>
    <property type="project" value="UniProtKB-UniRule"/>
</dbReference>
<evidence type="ECO:0000313" key="13">
    <source>
        <dbReference type="Proteomes" id="UP000186594"/>
    </source>
</evidence>
<dbReference type="SUPFAM" id="SSF55658">
    <property type="entry name" value="L9 N-domain-like"/>
    <property type="match status" value="1"/>
</dbReference>
<comment type="cofactor">
    <cofactor evidence="2 10">
        <name>Mg(2+)</name>
        <dbReference type="ChEBI" id="CHEBI:18420"/>
    </cofactor>
</comment>
<dbReference type="CDD" id="cd09280">
    <property type="entry name" value="RNase_HI_eukaryote_like"/>
    <property type="match status" value="1"/>
</dbReference>
<dbReference type="InterPro" id="IPR011320">
    <property type="entry name" value="RNase_H1_N"/>
</dbReference>
<accession>A0A1U7LRF6</accession>
<evidence type="ECO:0000256" key="10">
    <source>
        <dbReference type="PIRNR" id="PIRNR036852"/>
    </source>
</evidence>
<sequence length="256" mass="28045">MVKRKAGSDSFYAVLKGRTPGIYASWEACQCQTSGFQDAVFKKIRTKSEAQYFIDNNGALRSDISENLGCLGKPIKLNTDIRAAGRYGNEVVVYTDGAGLGNGTNRARAGIGVFWGKHDLKNLAERLPGSRQTNQRAELTAIIRALEHAPKEIEVLTVVTDSQYSINCLEKWHQGWERSGWKNQANENVENKDLIQLALWLIQSSSFNVSFLFCRGHMGIEGNEEADKLAGMGITYLGAALSGTRCSISSCADTGI</sequence>
<dbReference type="OMA" id="ELWYGLY"/>
<dbReference type="PANTHER" id="PTHR10642">
    <property type="entry name" value="RIBONUCLEASE H1"/>
    <property type="match status" value="1"/>
</dbReference>
<dbReference type="PANTHER" id="PTHR10642:SF26">
    <property type="entry name" value="RIBONUCLEASE H1"/>
    <property type="match status" value="1"/>
</dbReference>
<keyword evidence="8 10" id="KW-0378">Hydrolase</keyword>
<evidence type="ECO:0000256" key="9">
    <source>
        <dbReference type="ARBA" id="ARBA00022842"/>
    </source>
</evidence>
<evidence type="ECO:0000256" key="5">
    <source>
        <dbReference type="ARBA" id="ARBA00022722"/>
    </source>
</evidence>
<dbReference type="EC" id="3.1.26.4" evidence="4 10"/>
<keyword evidence="5 10" id="KW-0540">Nuclease</keyword>
<reference evidence="12 13" key="1">
    <citation type="submission" date="2016-04" db="EMBL/GenBank/DDBJ databases">
        <title>Evolutionary innovation and constraint leading to complex multicellularity in the Ascomycota.</title>
        <authorList>
            <person name="Cisse O."/>
            <person name="Nguyen A."/>
            <person name="Hewitt D.A."/>
            <person name="Jedd G."/>
            <person name="Stajich J.E."/>
        </authorList>
    </citation>
    <scope>NUCLEOTIDE SEQUENCE [LARGE SCALE GENOMIC DNA]</scope>
    <source>
        <strain evidence="12 13">DAH-3</strain>
    </source>
</reference>
<protein>
    <recommendedName>
        <fullName evidence="4 10">Ribonuclease H</fullName>
        <shortName evidence="10">RNase H</shortName>
        <ecNumber evidence="4 10">3.1.26.4</ecNumber>
    </recommendedName>
</protein>
<dbReference type="InterPro" id="IPR050092">
    <property type="entry name" value="RNase_H"/>
</dbReference>
<evidence type="ECO:0000256" key="8">
    <source>
        <dbReference type="ARBA" id="ARBA00022801"/>
    </source>
</evidence>
<keyword evidence="6 10" id="KW-0479">Metal-binding</keyword>
<dbReference type="Pfam" id="PF00075">
    <property type="entry name" value="RNase_H"/>
    <property type="match status" value="1"/>
</dbReference>
<dbReference type="PROSITE" id="PS50879">
    <property type="entry name" value="RNASE_H_1"/>
    <property type="match status" value="1"/>
</dbReference>
<dbReference type="InterPro" id="IPR017067">
    <property type="entry name" value="RNase_H1_euk"/>
</dbReference>
<evidence type="ECO:0000256" key="1">
    <source>
        <dbReference type="ARBA" id="ARBA00000077"/>
    </source>
</evidence>
<dbReference type="GO" id="GO:0004523">
    <property type="term" value="F:RNA-DNA hybrid ribonuclease activity"/>
    <property type="evidence" value="ECO:0007669"/>
    <property type="project" value="UniProtKB-UniRule"/>
</dbReference>
<comment type="similarity">
    <text evidence="3 10">Belongs to the RNase H family.</text>
</comment>
<dbReference type="Pfam" id="PF01693">
    <property type="entry name" value="Cauli_VI"/>
    <property type="match status" value="1"/>
</dbReference>
<dbReference type="InterPro" id="IPR036397">
    <property type="entry name" value="RNaseH_sf"/>
</dbReference>
<dbReference type="OrthoDB" id="407198at2759"/>
<evidence type="ECO:0000313" key="12">
    <source>
        <dbReference type="EMBL" id="OLL25132.1"/>
    </source>
</evidence>
<proteinExistence type="inferred from homology"/>
<dbReference type="InterPro" id="IPR012337">
    <property type="entry name" value="RNaseH-like_sf"/>
</dbReference>
<dbReference type="GO" id="GO:0003676">
    <property type="term" value="F:nucleic acid binding"/>
    <property type="evidence" value="ECO:0007669"/>
    <property type="project" value="UniProtKB-UniRule"/>
</dbReference>
<evidence type="ECO:0000256" key="7">
    <source>
        <dbReference type="ARBA" id="ARBA00022759"/>
    </source>
</evidence>
<dbReference type="GO" id="GO:0043137">
    <property type="term" value="P:DNA replication, removal of RNA primer"/>
    <property type="evidence" value="ECO:0007669"/>
    <property type="project" value="TreeGrafter"/>
</dbReference>
<gene>
    <name evidence="12" type="ORF">NEOLI_000586</name>
</gene>
<organism evidence="12 13">
    <name type="scientific">Neolecta irregularis (strain DAH-3)</name>
    <dbReference type="NCBI Taxonomy" id="1198029"/>
    <lineage>
        <taxon>Eukaryota</taxon>
        <taxon>Fungi</taxon>
        <taxon>Dikarya</taxon>
        <taxon>Ascomycota</taxon>
        <taxon>Taphrinomycotina</taxon>
        <taxon>Neolectales</taxon>
        <taxon>Neolectaceae</taxon>
        <taxon>Neolecta</taxon>
    </lineage>
</organism>
<evidence type="ECO:0000256" key="2">
    <source>
        <dbReference type="ARBA" id="ARBA00001946"/>
    </source>
</evidence>
<dbReference type="Gene3D" id="3.40.970.10">
    <property type="entry name" value="Ribonuclease H1, N-terminal domain"/>
    <property type="match status" value="1"/>
</dbReference>
<keyword evidence="9 10" id="KW-0460">Magnesium</keyword>
<keyword evidence="13" id="KW-1185">Reference proteome</keyword>